<gene>
    <name evidence="3" type="ORF">HH682_03335</name>
</gene>
<name>A0ABS5SUD2_9GAMM</name>
<comment type="caution">
    <text evidence="3">The sequence shown here is derived from an EMBL/GenBank/DDBJ whole genome shotgun (WGS) entry which is preliminary data.</text>
</comment>
<evidence type="ECO:0000313" key="3">
    <source>
        <dbReference type="EMBL" id="MBT0723492.1"/>
    </source>
</evidence>
<evidence type="ECO:0000259" key="2">
    <source>
        <dbReference type="Pfam" id="PF00534"/>
    </source>
</evidence>
<dbReference type="RefSeq" id="WP_214236211.1">
    <property type="nucleotide sequence ID" value="NZ_JABBFR010000003.1"/>
</dbReference>
<reference evidence="3 4" key="1">
    <citation type="submission" date="2020-04" db="EMBL/GenBank/DDBJ databases">
        <title>Genome sequencing of Rosenbergiella species.</title>
        <authorList>
            <person name="Alvarez-Perez S."/>
            <person name="Lievens B."/>
        </authorList>
    </citation>
    <scope>NUCLEOTIDE SEQUENCE [LARGE SCALE GENOMIC DNA]</scope>
    <source>
        <strain evidence="3 4">S61</strain>
    </source>
</reference>
<evidence type="ECO:0000313" key="4">
    <source>
        <dbReference type="Proteomes" id="UP000790096"/>
    </source>
</evidence>
<accession>A0ABS5SUD2</accession>
<dbReference type="SUPFAM" id="SSF53756">
    <property type="entry name" value="UDP-Glycosyltransferase/glycogen phosphorylase"/>
    <property type="match status" value="1"/>
</dbReference>
<evidence type="ECO:0000256" key="1">
    <source>
        <dbReference type="ARBA" id="ARBA00022679"/>
    </source>
</evidence>
<keyword evidence="4" id="KW-1185">Reference proteome</keyword>
<proteinExistence type="predicted"/>
<dbReference type="Proteomes" id="UP000790096">
    <property type="component" value="Unassembled WGS sequence"/>
</dbReference>
<dbReference type="PANTHER" id="PTHR46401">
    <property type="entry name" value="GLYCOSYLTRANSFERASE WBBK-RELATED"/>
    <property type="match status" value="1"/>
</dbReference>
<dbReference type="Gene3D" id="3.40.50.2000">
    <property type="entry name" value="Glycogen Phosphorylase B"/>
    <property type="match status" value="1"/>
</dbReference>
<protein>
    <submittedName>
        <fullName evidence="3">Glycosyltransferase family 4 protein</fullName>
    </submittedName>
</protein>
<feature type="domain" description="Glycosyl transferase family 1" evidence="2">
    <location>
        <begin position="169"/>
        <end position="312"/>
    </location>
</feature>
<dbReference type="InterPro" id="IPR001296">
    <property type="entry name" value="Glyco_trans_1"/>
</dbReference>
<dbReference type="Pfam" id="PF00534">
    <property type="entry name" value="Glycos_transf_1"/>
    <property type="match status" value="1"/>
</dbReference>
<organism evidence="3 4">
    <name type="scientific">Rosenbergiella gaditana</name>
    <dbReference type="NCBI Taxonomy" id="2726987"/>
    <lineage>
        <taxon>Bacteria</taxon>
        <taxon>Pseudomonadati</taxon>
        <taxon>Pseudomonadota</taxon>
        <taxon>Gammaproteobacteria</taxon>
        <taxon>Enterobacterales</taxon>
        <taxon>Erwiniaceae</taxon>
        <taxon>Rosenbergiella</taxon>
    </lineage>
</organism>
<keyword evidence="1" id="KW-0808">Transferase</keyword>
<dbReference type="EMBL" id="JABBFR010000003">
    <property type="protein sequence ID" value="MBT0723492.1"/>
    <property type="molecule type" value="Genomic_DNA"/>
</dbReference>
<sequence length="387" mass="44715">MKIGIVRDDYPEKRCITTNREYSYVNLNKNNYNAYLKKLPLINKIQLDYVYKPIVDFKVDLYHTFNYICCTNKNWVVTFETMLPRFVGLFKDLNNLSSNKLIEEYLIKIAANNCLAVLPISECTRKIQETILNHYPEIKDKIMGKTHVIFPPQIPLADINSIRERSSDVINFLFVGKDFYRKGGAEIVLAFDKLLRSNEIDPRKVCLTLVGDINRKYNYALGNFQYDEVFFKHIESLIEKYQCLNVINNLSNSGILDLMMKSHVGLLPTWADTFGYSVLEFQASGCPVITSDVRALTEINNDDTGWIIETTKDNLGSIKIKNETDRDLNQELLVAGIRRCILEVINNKTIIHNKGISSLSRIKKYHDPSIYNTEIKRIYEKGLSKHV</sequence>
<dbReference type="PANTHER" id="PTHR46401:SF2">
    <property type="entry name" value="GLYCOSYLTRANSFERASE WBBK-RELATED"/>
    <property type="match status" value="1"/>
</dbReference>